<evidence type="ECO:0000313" key="2">
    <source>
        <dbReference type="Proteomes" id="UP000221369"/>
    </source>
</evidence>
<dbReference type="AlphaFoldDB" id="A0A2A9DX50"/>
<dbReference type="RefSeq" id="WP_098407545.1">
    <property type="nucleotide sequence ID" value="NZ_PDJE01000001.1"/>
</dbReference>
<evidence type="ECO:0000313" key="1">
    <source>
        <dbReference type="EMBL" id="PFG31173.1"/>
    </source>
</evidence>
<organism evidence="1 2">
    <name type="scientific">Paramicrobacterium agarici</name>
    <dbReference type="NCBI Taxonomy" id="630514"/>
    <lineage>
        <taxon>Bacteria</taxon>
        <taxon>Bacillati</taxon>
        <taxon>Actinomycetota</taxon>
        <taxon>Actinomycetes</taxon>
        <taxon>Micrococcales</taxon>
        <taxon>Microbacteriaceae</taxon>
        <taxon>Paramicrobacterium</taxon>
    </lineage>
</organism>
<comment type="caution">
    <text evidence="1">The sequence shown here is derived from an EMBL/GenBank/DDBJ whole genome shotgun (WGS) entry which is preliminary data.</text>
</comment>
<gene>
    <name evidence="1" type="ORF">ATJ78_2128</name>
</gene>
<reference evidence="1 2" key="1">
    <citation type="submission" date="2017-10" db="EMBL/GenBank/DDBJ databases">
        <title>Sequencing the genomes of 1000 actinobacteria strains.</title>
        <authorList>
            <person name="Klenk H.-P."/>
        </authorList>
    </citation>
    <scope>NUCLEOTIDE SEQUENCE [LARGE SCALE GENOMIC DNA]</scope>
    <source>
        <strain evidence="1 2">DSM 21798</strain>
    </source>
</reference>
<keyword evidence="2" id="KW-1185">Reference proteome</keyword>
<sequence>MGDPENSYDPWRERFIVLIEEVFNFLSEAAEHHRSGVSVKAEPRLFDRNRRAVYRLRVRGELVPFRWADRVSTILFRARSILDIVMFHAVAADSKVPLTEPQARRVYFPIVFDESQWQDALGKHHLRLLSEPHKKALRSVQPFVTGNPAPRFLGEFHNRDKHRRPIDIQTTVDEEFVMLFSGVRFGNRGSGEYWIDWEDPMPAFANGAELVTYRTTHPMISAAAEDVPIAPSIIRDGQRFDLQHLLWDLLSFVTRAEAVMSDGNTSVAESMAAYFEAERTQLESFKKMMLTGDETEWLTLVTGVSPASGGYPTQPA</sequence>
<name>A0A2A9DX50_9MICO</name>
<dbReference type="Proteomes" id="UP000221369">
    <property type="component" value="Unassembled WGS sequence"/>
</dbReference>
<proteinExistence type="predicted"/>
<protein>
    <submittedName>
        <fullName evidence="1">Uncharacterized protein</fullName>
    </submittedName>
</protein>
<dbReference type="EMBL" id="PDJE01000001">
    <property type="protein sequence ID" value="PFG31173.1"/>
    <property type="molecule type" value="Genomic_DNA"/>
</dbReference>
<accession>A0A2A9DX50</accession>